<dbReference type="SMART" id="SM00184">
    <property type="entry name" value="RING"/>
    <property type="match status" value="1"/>
</dbReference>
<evidence type="ECO:0000256" key="1">
    <source>
        <dbReference type="ARBA" id="ARBA00022771"/>
    </source>
</evidence>
<proteinExistence type="predicted"/>
<dbReference type="InterPro" id="IPR013083">
    <property type="entry name" value="Znf_RING/FYVE/PHD"/>
</dbReference>
<dbReference type="Pfam" id="PF13639">
    <property type="entry name" value="zf-RING_2"/>
    <property type="match status" value="1"/>
</dbReference>
<comment type="caution">
    <text evidence="5">The sequence shown here is derived from an EMBL/GenBank/DDBJ whole genome shotgun (WGS) entry which is preliminary data.</text>
</comment>
<dbReference type="InterPro" id="IPR001841">
    <property type="entry name" value="Znf_RING"/>
</dbReference>
<dbReference type="Proteomes" id="UP001620645">
    <property type="component" value="Unassembled WGS sequence"/>
</dbReference>
<protein>
    <recommendedName>
        <fullName evidence="4">RING-type domain-containing protein</fullName>
    </recommendedName>
</protein>
<evidence type="ECO:0000259" key="4">
    <source>
        <dbReference type="PROSITE" id="PS50089"/>
    </source>
</evidence>
<dbReference type="SUPFAM" id="SSF57850">
    <property type="entry name" value="RING/U-box"/>
    <property type="match status" value="1"/>
</dbReference>
<evidence type="ECO:0000313" key="5">
    <source>
        <dbReference type="EMBL" id="KAL3102714.1"/>
    </source>
</evidence>
<dbReference type="GO" id="GO:0008270">
    <property type="term" value="F:zinc ion binding"/>
    <property type="evidence" value="ECO:0007669"/>
    <property type="project" value="UniProtKB-KW"/>
</dbReference>
<evidence type="ECO:0000313" key="6">
    <source>
        <dbReference type="Proteomes" id="UP001620645"/>
    </source>
</evidence>
<dbReference type="PROSITE" id="PS50089">
    <property type="entry name" value="ZF_RING_2"/>
    <property type="match status" value="1"/>
</dbReference>
<keyword evidence="1 3" id="KW-0863">Zinc-finger</keyword>
<feature type="domain" description="RING-type" evidence="4">
    <location>
        <begin position="66"/>
        <end position="113"/>
    </location>
</feature>
<keyword evidence="1 3" id="KW-0479">Metal-binding</keyword>
<keyword evidence="2" id="KW-0862">Zinc</keyword>
<gene>
    <name evidence="5" type="ORF">niasHS_001276</name>
</gene>
<dbReference type="Gene3D" id="3.30.40.10">
    <property type="entry name" value="Zinc/RING finger domain, C3HC4 (zinc finger)"/>
    <property type="match status" value="1"/>
</dbReference>
<evidence type="ECO:0000256" key="2">
    <source>
        <dbReference type="ARBA" id="ARBA00022833"/>
    </source>
</evidence>
<sequence length="189" mass="20950">MIVVGPSGPRSQPPVALVRLLPPPSVSPHYLLRLRMLPFAKIRKKVKNAVVTAPTKHKTATNDEFCPICLDEIKQGQASNPAEKLPKCEHHIHLKCIKEGKYKLPANACPICRAEVSENFMDSLREKDEAGPSNSNSKKAQTKYDRQIALSLSHYDDATAFDAQIAEAMDKEWQEQADAELARILAGEP</sequence>
<dbReference type="EMBL" id="JBICCN010000019">
    <property type="protein sequence ID" value="KAL3102714.1"/>
    <property type="molecule type" value="Genomic_DNA"/>
</dbReference>
<dbReference type="AlphaFoldDB" id="A0ABD2KJS5"/>
<keyword evidence="6" id="KW-1185">Reference proteome</keyword>
<name>A0ABD2KJS5_HETSC</name>
<organism evidence="5 6">
    <name type="scientific">Heterodera schachtii</name>
    <name type="common">Sugarbeet cyst nematode worm</name>
    <name type="synonym">Tylenchus schachtii</name>
    <dbReference type="NCBI Taxonomy" id="97005"/>
    <lineage>
        <taxon>Eukaryota</taxon>
        <taxon>Metazoa</taxon>
        <taxon>Ecdysozoa</taxon>
        <taxon>Nematoda</taxon>
        <taxon>Chromadorea</taxon>
        <taxon>Rhabditida</taxon>
        <taxon>Tylenchina</taxon>
        <taxon>Tylenchomorpha</taxon>
        <taxon>Tylenchoidea</taxon>
        <taxon>Heteroderidae</taxon>
        <taxon>Heteroderinae</taxon>
        <taxon>Heterodera</taxon>
    </lineage>
</organism>
<evidence type="ECO:0000256" key="3">
    <source>
        <dbReference type="PROSITE-ProRule" id="PRU00175"/>
    </source>
</evidence>
<accession>A0ABD2KJS5</accession>
<reference evidence="5 6" key="1">
    <citation type="submission" date="2024-10" db="EMBL/GenBank/DDBJ databases">
        <authorList>
            <person name="Kim D."/>
        </authorList>
    </citation>
    <scope>NUCLEOTIDE SEQUENCE [LARGE SCALE GENOMIC DNA]</scope>
    <source>
        <strain evidence="5">Taebaek</strain>
    </source>
</reference>